<protein>
    <submittedName>
        <fullName evidence="2">Uncharacterized protein</fullName>
    </submittedName>
</protein>
<name>A0A9N9R3J1_9NEOP</name>
<reference evidence="2" key="1">
    <citation type="submission" date="2021-12" db="EMBL/GenBank/DDBJ databases">
        <authorList>
            <person name="King R."/>
        </authorList>
    </citation>
    <scope>NUCLEOTIDE SEQUENCE</scope>
</reference>
<organism evidence="2 3">
    <name type="scientific">Diatraea saccharalis</name>
    <name type="common">sugarcane borer</name>
    <dbReference type="NCBI Taxonomy" id="40085"/>
    <lineage>
        <taxon>Eukaryota</taxon>
        <taxon>Metazoa</taxon>
        <taxon>Ecdysozoa</taxon>
        <taxon>Arthropoda</taxon>
        <taxon>Hexapoda</taxon>
        <taxon>Insecta</taxon>
        <taxon>Pterygota</taxon>
        <taxon>Neoptera</taxon>
        <taxon>Endopterygota</taxon>
        <taxon>Lepidoptera</taxon>
        <taxon>Glossata</taxon>
        <taxon>Ditrysia</taxon>
        <taxon>Pyraloidea</taxon>
        <taxon>Crambidae</taxon>
        <taxon>Crambinae</taxon>
        <taxon>Diatraea</taxon>
    </lineage>
</organism>
<gene>
    <name evidence="2" type="ORF">DIATSA_LOCUS6509</name>
</gene>
<dbReference type="AlphaFoldDB" id="A0A9N9R3J1"/>
<dbReference type="EMBL" id="OU893333">
    <property type="protein sequence ID" value="CAG9788719.1"/>
    <property type="molecule type" value="Genomic_DNA"/>
</dbReference>
<dbReference type="Proteomes" id="UP001153714">
    <property type="component" value="Chromosome 2"/>
</dbReference>
<sequence>MINVLDANRPSISIQVEEPLQSKPCTRRKDNSLDNIDLRGLSSRRPIPNNNFKTLNIVSKPSSLKINDVNNNNPEGEEILLHSHGDFDGNHFIITQDKSNNEDVDIANYPKPLLVDNVEDIKDQLFPLKPQSNNELDNKVTFDDTFEAKSTNPNMYDYNRALFNKIKQKKTENAVNVIVKRPTYVPKTIEVQPKKTSNDDYDDCESTKLKNDEDTSNNRRFFTSPKKIEHNIQTEVFDPNVNADEINENNRIAFENNELLDPTKGAGITDLSSSPVNLLRHSRVCYACSTVTNPTCQEPDRRTTVKYCRQGHEACVTKTFLTSRSFKISKLFNLK</sequence>
<evidence type="ECO:0000313" key="3">
    <source>
        <dbReference type="Proteomes" id="UP001153714"/>
    </source>
</evidence>
<feature type="compositionally biased region" description="Basic and acidic residues" evidence="1">
    <location>
        <begin position="205"/>
        <end position="217"/>
    </location>
</feature>
<proteinExistence type="predicted"/>
<dbReference type="OrthoDB" id="7431433at2759"/>
<evidence type="ECO:0000313" key="2">
    <source>
        <dbReference type="EMBL" id="CAG9788719.1"/>
    </source>
</evidence>
<keyword evidence="3" id="KW-1185">Reference proteome</keyword>
<feature type="region of interest" description="Disordered" evidence="1">
    <location>
        <begin position="194"/>
        <end position="220"/>
    </location>
</feature>
<reference evidence="2" key="2">
    <citation type="submission" date="2022-10" db="EMBL/GenBank/DDBJ databases">
        <authorList>
            <consortium name="ENA_rothamsted_submissions"/>
            <consortium name="culmorum"/>
            <person name="King R."/>
        </authorList>
    </citation>
    <scope>NUCLEOTIDE SEQUENCE</scope>
</reference>
<accession>A0A9N9R3J1</accession>
<evidence type="ECO:0000256" key="1">
    <source>
        <dbReference type="SAM" id="MobiDB-lite"/>
    </source>
</evidence>